<evidence type="ECO:0000313" key="2">
    <source>
        <dbReference type="EMBL" id="KAG6015461.1"/>
    </source>
</evidence>
<dbReference type="Proteomes" id="UP000748025">
    <property type="component" value="Unassembled WGS sequence"/>
</dbReference>
<protein>
    <submittedName>
        <fullName evidence="2">Uncharacterized protein</fullName>
    </submittedName>
</protein>
<reference evidence="2" key="1">
    <citation type="journal article" date="2020" name="bioRxiv">
        <title>Whole genome comparisons of ergot fungi reveals the divergence and evolution of species within the genus Claviceps are the result of varying mechanisms driving genome evolution and host range expansion.</title>
        <authorList>
            <person name="Wyka S.A."/>
            <person name="Mondo S.J."/>
            <person name="Liu M."/>
            <person name="Dettman J."/>
            <person name="Nalam V."/>
            <person name="Broders K.D."/>
        </authorList>
    </citation>
    <scope>NUCLEOTIDE SEQUENCE</scope>
    <source>
        <strain evidence="2">CCC 602</strain>
    </source>
</reference>
<organism evidence="2 3">
    <name type="scientific">Claviceps pusilla</name>
    <dbReference type="NCBI Taxonomy" id="123648"/>
    <lineage>
        <taxon>Eukaryota</taxon>
        <taxon>Fungi</taxon>
        <taxon>Dikarya</taxon>
        <taxon>Ascomycota</taxon>
        <taxon>Pezizomycotina</taxon>
        <taxon>Sordariomycetes</taxon>
        <taxon>Hypocreomycetidae</taxon>
        <taxon>Hypocreales</taxon>
        <taxon>Clavicipitaceae</taxon>
        <taxon>Claviceps</taxon>
    </lineage>
</organism>
<proteinExistence type="predicted"/>
<comment type="caution">
    <text evidence="2">The sequence shown here is derived from an EMBL/GenBank/DDBJ whole genome shotgun (WGS) entry which is preliminary data.</text>
</comment>
<evidence type="ECO:0000256" key="1">
    <source>
        <dbReference type="SAM" id="MobiDB-lite"/>
    </source>
</evidence>
<name>A0A9P7SZ10_9HYPO</name>
<dbReference type="EMBL" id="SRPW01000345">
    <property type="protein sequence ID" value="KAG6015461.1"/>
    <property type="molecule type" value="Genomic_DNA"/>
</dbReference>
<gene>
    <name evidence="2" type="ORF">E4U43_005280</name>
</gene>
<feature type="region of interest" description="Disordered" evidence="1">
    <location>
        <begin position="1"/>
        <end position="27"/>
    </location>
</feature>
<dbReference type="AlphaFoldDB" id="A0A9P7SZ10"/>
<keyword evidence="3" id="KW-1185">Reference proteome</keyword>
<accession>A0A9P7SZ10</accession>
<sequence>MPHFEPRHMQRRIAQPPRAKRGLSGKSIWTEKGYRDAEMPTLPRVDDEGALSICQKEKGVRWVVCRRQCYQMAVNDAMRTKAQELSCGTGLAVDLALSHVDGVRGTLSFASHLGSVADRPTQTRTRTRTARQMVDPWSRLVGSIG</sequence>
<evidence type="ECO:0000313" key="3">
    <source>
        <dbReference type="Proteomes" id="UP000748025"/>
    </source>
</evidence>